<sequence length="54" mass="6243">MSNVDIGSNEKPDHSIKNNRFRGYNKSWKRIKLSGIIIFSSLSEAKILLLNDFF</sequence>
<dbReference type="Proteomes" id="UP000040578">
    <property type="component" value="Unassembled WGS sequence"/>
</dbReference>
<keyword evidence="2" id="KW-1185">Reference proteome</keyword>
<gene>
    <name evidence="1" type="ORF">ERS137967_01438</name>
</gene>
<name>A0ABP1YDZ6_9GAMM</name>
<evidence type="ECO:0000313" key="1">
    <source>
        <dbReference type="EMBL" id="CNE38922.1"/>
    </source>
</evidence>
<comment type="caution">
    <text evidence="1">The sequence shown here is derived from an EMBL/GenBank/DDBJ whole genome shotgun (WGS) entry which is preliminary data.</text>
</comment>
<dbReference type="EMBL" id="CPYD01000004">
    <property type="protein sequence ID" value="CNE38922.1"/>
    <property type="molecule type" value="Genomic_DNA"/>
</dbReference>
<accession>A0ABP1YDZ6</accession>
<organism evidence="1 2">
    <name type="scientific">Yersinia nurmii</name>
    <dbReference type="NCBI Taxonomy" id="685706"/>
    <lineage>
        <taxon>Bacteria</taxon>
        <taxon>Pseudomonadati</taxon>
        <taxon>Pseudomonadota</taxon>
        <taxon>Gammaproteobacteria</taxon>
        <taxon>Enterobacterales</taxon>
        <taxon>Yersiniaceae</taxon>
        <taxon>Yersinia</taxon>
    </lineage>
</organism>
<protein>
    <submittedName>
        <fullName evidence="1">Uncharacterized protein</fullName>
    </submittedName>
</protein>
<reference evidence="1 2" key="1">
    <citation type="submission" date="2015-03" db="EMBL/GenBank/DDBJ databases">
        <authorList>
            <consortium name="Pathogen Informatics"/>
            <person name="Murphy D."/>
        </authorList>
    </citation>
    <scope>NUCLEOTIDE SEQUENCE [LARGE SCALE GENOMIC DNA]</scope>
    <source>
        <strain evidence="2">type strain: CIP110231</strain>
    </source>
</reference>
<evidence type="ECO:0000313" key="2">
    <source>
        <dbReference type="Proteomes" id="UP000040578"/>
    </source>
</evidence>
<proteinExistence type="predicted"/>